<accession>A0ABX9CYM5</accession>
<keyword evidence="2" id="KW-1133">Transmembrane helix</keyword>
<dbReference type="EMBL" id="PYAC01000022">
    <property type="protein sequence ID" value="RAO14735.1"/>
    <property type="molecule type" value="Genomic_DNA"/>
</dbReference>
<feature type="transmembrane region" description="Helical" evidence="2">
    <location>
        <begin position="193"/>
        <end position="214"/>
    </location>
</feature>
<gene>
    <name evidence="3" type="ORF">MED15_04386</name>
</gene>
<dbReference type="Proteomes" id="UP000249045">
    <property type="component" value="Unassembled WGS sequence"/>
</dbReference>
<protein>
    <submittedName>
        <fullName evidence="3">Uncharacterized protein</fullName>
    </submittedName>
</protein>
<comment type="caution">
    <text evidence="3">The sequence shown here is derived from an EMBL/GenBank/DDBJ whole genome shotgun (WGS) entry which is preliminary data.</text>
</comment>
<evidence type="ECO:0000313" key="4">
    <source>
        <dbReference type="Proteomes" id="UP000249045"/>
    </source>
</evidence>
<organism evidence="3 4">
    <name type="scientific">Micromonospora noduli</name>
    <dbReference type="NCBI Taxonomy" id="709876"/>
    <lineage>
        <taxon>Bacteria</taxon>
        <taxon>Bacillati</taxon>
        <taxon>Actinomycetota</taxon>
        <taxon>Actinomycetes</taxon>
        <taxon>Micromonosporales</taxon>
        <taxon>Micromonosporaceae</taxon>
        <taxon>Micromonospora</taxon>
    </lineage>
</organism>
<name>A0ABX9CYM5_9ACTN</name>
<feature type="transmembrane region" description="Helical" evidence="2">
    <location>
        <begin position="142"/>
        <end position="160"/>
    </location>
</feature>
<feature type="transmembrane region" description="Helical" evidence="2">
    <location>
        <begin position="117"/>
        <end position="135"/>
    </location>
</feature>
<keyword evidence="2" id="KW-0472">Membrane</keyword>
<feature type="transmembrane region" description="Helical" evidence="2">
    <location>
        <begin position="60"/>
        <end position="84"/>
    </location>
</feature>
<feature type="region of interest" description="Disordered" evidence="1">
    <location>
        <begin position="31"/>
        <end position="53"/>
    </location>
</feature>
<sequence length="248" mass="25736">MDPALPRWVGCPAYERCLVITATVSGTTGDRKAIDNRDMASRTGTTATVPHPARPPRPRIVAVACLLLALAAVAQLAVLPLSYWHQDFFHTAARSFEPTDGVAFAALGSTADLAADLLTAVLAIGLLTLAAANVVGVNGARIASWASAPVLACCAAVGAARSPRPLYSIYAAEDMDRITAMARDDMPNWLEPLLLILGLGVPVAILVALVLLALPSANAFFQRTPIDPPWPVRTSPAAGPEGSPSAGS</sequence>
<keyword evidence="2" id="KW-0812">Transmembrane</keyword>
<evidence type="ECO:0000256" key="2">
    <source>
        <dbReference type="SAM" id="Phobius"/>
    </source>
</evidence>
<evidence type="ECO:0000256" key="1">
    <source>
        <dbReference type="SAM" id="MobiDB-lite"/>
    </source>
</evidence>
<feature type="compositionally biased region" description="Basic and acidic residues" evidence="1">
    <location>
        <begin position="31"/>
        <end position="40"/>
    </location>
</feature>
<keyword evidence="4" id="KW-1185">Reference proteome</keyword>
<proteinExistence type="predicted"/>
<reference evidence="3 4" key="1">
    <citation type="submission" date="2018-03" db="EMBL/GenBank/DDBJ databases">
        <title>Defining the species Micromonospora saelicesensis and Micromonospora noduli under the framework of genomics.</title>
        <authorList>
            <person name="Riesco R."/>
            <person name="Trujillo M.E."/>
        </authorList>
    </citation>
    <scope>NUCLEOTIDE SEQUENCE [LARGE SCALE GENOMIC DNA]</scope>
    <source>
        <strain evidence="3 4">MED15</strain>
    </source>
</reference>
<evidence type="ECO:0000313" key="3">
    <source>
        <dbReference type="EMBL" id="RAO14735.1"/>
    </source>
</evidence>